<accession>A0ABT3TS56</accession>
<reference evidence="2" key="1">
    <citation type="submission" date="2022-10" db="EMBL/GenBank/DDBJ databases">
        <title>Streptomyces beihaiensis sp. nov., a chitin degrading actinobacterium, isolated from shrimp pond soil.</title>
        <authorList>
            <person name="Xie J."/>
            <person name="Shen N."/>
        </authorList>
    </citation>
    <scope>NUCLEOTIDE SEQUENCE</scope>
    <source>
        <strain evidence="2">GXMU-J5</strain>
    </source>
</reference>
<evidence type="ECO:0000313" key="2">
    <source>
        <dbReference type="EMBL" id="MCX3059610.1"/>
    </source>
</evidence>
<gene>
    <name evidence="2" type="ORF">OFY01_07475</name>
</gene>
<keyword evidence="3" id="KW-1185">Reference proteome</keyword>
<organism evidence="2 3">
    <name type="scientific">Streptomyces beihaiensis</name>
    <dbReference type="NCBI Taxonomy" id="2984495"/>
    <lineage>
        <taxon>Bacteria</taxon>
        <taxon>Bacillati</taxon>
        <taxon>Actinomycetota</taxon>
        <taxon>Actinomycetes</taxon>
        <taxon>Kitasatosporales</taxon>
        <taxon>Streptomycetaceae</taxon>
        <taxon>Streptomyces</taxon>
    </lineage>
</organism>
<protein>
    <submittedName>
        <fullName evidence="2">LapA family protein</fullName>
    </submittedName>
</protein>
<dbReference type="Proteomes" id="UP001163064">
    <property type="component" value="Unassembled WGS sequence"/>
</dbReference>
<feature type="region of interest" description="Disordered" evidence="1">
    <location>
        <begin position="94"/>
        <end position="113"/>
    </location>
</feature>
<evidence type="ECO:0000313" key="3">
    <source>
        <dbReference type="Proteomes" id="UP001163064"/>
    </source>
</evidence>
<name>A0ABT3TS56_9ACTN</name>
<dbReference type="RefSeq" id="WP_266597550.1">
    <property type="nucleotide sequence ID" value="NZ_JAPHNL010000057.1"/>
</dbReference>
<sequence length="113" mass="13009">MHEPLTGDYLKRTQQVILGLPNGPWKVEPSEHGEPDRVGPISFLETWSDDERLPVIEFIAFAREALPAYLGEVARQRDRIRALERRVRQLEQERVRIGHSRPAVGNEQQGHHA</sequence>
<evidence type="ECO:0000256" key="1">
    <source>
        <dbReference type="SAM" id="MobiDB-lite"/>
    </source>
</evidence>
<proteinExistence type="predicted"/>
<comment type="caution">
    <text evidence="2">The sequence shown here is derived from an EMBL/GenBank/DDBJ whole genome shotgun (WGS) entry which is preliminary data.</text>
</comment>
<dbReference type="EMBL" id="JAPHNL010000057">
    <property type="protein sequence ID" value="MCX3059610.1"/>
    <property type="molecule type" value="Genomic_DNA"/>
</dbReference>